<evidence type="ECO:0000313" key="1">
    <source>
        <dbReference type="EMBL" id="CAA2962297.1"/>
    </source>
</evidence>
<dbReference type="Gramene" id="OE9A090485T1">
    <property type="protein sequence ID" value="OE9A090485C1"/>
    <property type="gene ID" value="OE9A090485"/>
</dbReference>
<proteinExistence type="predicted"/>
<evidence type="ECO:0000313" key="2">
    <source>
        <dbReference type="Proteomes" id="UP000594638"/>
    </source>
</evidence>
<sequence length="341" mass="37959">ALIKLEPPWDIALPIDFLTINPSSIMITRRKKTTMNASNTPGSSEGTSQGVSSIPIGVEVMEVDASGSQSIPMPEPIDSIEWEGKNQGVDPPSVSHMDCDVVEAASEGVSGKELSTTMEDHEASAQPIDESMSVEEVRFNNSKDIVGFADNSKNCNTARICFVPSIPYNCTEFWLTHGQGKATDPNDELYIWDGELKLSIAVLNLTGPRISVDMYCLYDYDLTHTCPMLDKTTVKKDFEPRHSSIGVKFNIDQRLSRAVITPGDIYTMTGRQMREQVDIASFTARKTIPCYLLVFHGLDPFSHLEITFSNRILYSIKHAIELPKEILTQASTWEDWSEDEL</sequence>
<keyword evidence="2" id="KW-1185">Reference proteome</keyword>
<protein>
    <submittedName>
        <fullName evidence="1">Uncharacterized protein</fullName>
    </submittedName>
</protein>
<dbReference type="Proteomes" id="UP000594638">
    <property type="component" value="Unassembled WGS sequence"/>
</dbReference>
<feature type="non-terminal residue" evidence="1">
    <location>
        <position position="1"/>
    </location>
</feature>
<dbReference type="AlphaFoldDB" id="A0A8S0Q3S0"/>
<dbReference type="EMBL" id="CACTIH010000851">
    <property type="protein sequence ID" value="CAA2962297.1"/>
    <property type="molecule type" value="Genomic_DNA"/>
</dbReference>
<comment type="caution">
    <text evidence="1">The sequence shown here is derived from an EMBL/GenBank/DDBJ whole genome shotgun (WGS) entry which is preliminary data.</text>
</comment>
<accession>A0A8S0Q3S0</accession>
<gene>
    <name evidence="1" type="ORF">OLEA9_A090485</name>
</gene>
<reference evidence="1 2" key="1">
    <citation type="submission" date="2019-12" db="EMBL/GenBank/DDBJ databases">
        <authorList>
            <person name="Alioto T."/>
            <person name="Alioto T."/>
            <person name="Gomez Garrido J."/>
        </authorList>
    </citation>
    <scope>NUCLEOTIDE SEQUENCE [LARGE SCALE GENOMIC DNA]</scope>
</reference>
<organism evidence="1 2">
    <name type="scientific">Olea europaea subsp. europaea</name>
    <dbReference type="NCBI Taxonomy" id="158383"/>
    <lineage>
        <taxon>Eukaryota</taxon>
        <taxon>Viridiplantae</taxon>
        <taxon>Streptophyta</taxon>
        <taxon>Embryophyta</taxon>
        <taxon>Tracheophyta</taxon>
        <taxon>Spermatophyta</taxon>
        <taxon>Magnoliopsida</taxon>
        <taxon>eudicotyledons</taxon>
        <taxon>Gunneridae</taxon>
        <taxon>Pentapetalae</taxon>
        <taxon>asterids</taxon>
        <taxon>lamiids</taxon>
        <taxon>Lamiales</taxon>
        <taxon>Oleaceae</taxon>
        <taxon>Oleeae</taxon>
        <taxon>Olea</taxon>
    </lineage>
</organism>
<name>A0A8S0Q3S0_OLEEU</name>